<keyword evidence="9" id="KW-0249">Electron transport</keyword>
<accession>A0A485LZ23</accession>
<evidence type="ECO:0000256" key="11">
    <source>
        <dbReference type="ARBA" id="ARBA00023004"/>
    </source>
</evidence>
<dbReference type="EMBL" id="CAADRM010000089">
    <property type="protein sequence ID" value="VFU14301.1"/>
    <property type="molecule type" value="Genomic_DNA"/>
</dbReference>
<sequence length="214" mass="24105">MSAKKEGMVYVTTLQERIVHWLLAGSCLFALLTGLGLMFHSWDFIPALLGGHYAMKWMHIFSGVVFAFALVGASIMWWEHCKFVPDDLKWAMQAGGYLWDTHDLPPGGMYNAGQKLFFWTVFVFGIVVVVSGLIMFNPLAVPVTLARWAYMLHAASVMVIASFFVIHLYLGTFGNPGTVQIMFHGWATREYCEFHKGKWLAEREKKGGEESQAA</sequence>
<evidence type="ECO:0000256" key="7">
    <source>
        <dbReference type="ARBA" id="ARBA00022692"/>
    </source>
</evidence>
<evidence type="ECO:0000256" key="8">
    <source>
        <dbReference type="ARBA" id="ARBA00022723"/>
    </source>
</evidence>
<dbReference type="GO" id="GO:0015944">
    <property type="term" value="P:formate oxidation"/>
    <property type="evidence" value="ECO:0007669"/>
    <property type="project" value="TreeGrafter"/>
</dbReference>
<comment type="cofactor">
    <cofactor evidence="1">
        <name>heme</name>
        <dbReference type="ChEBI" id="CHEBI:30413"/>
    </cofactor>
</comment>
<keyword evidence="6" id="KW-0349">Heme</keyword>
<dbReference type="NCBIfam" id="TIGR01583">
    <property type="entry name" value="formate-DH-gamm"/>
    <property type="match status" value="1"/>
</dbReference>
<organism evidence="15">
    <name type="scientific">anaerobic digester metagenome</name>
    <dbReference type="NCBI Taxonomy" id="1263854"/>
    <lineage>
        <taxon>unclassified sequences</taxon>
        <taxon>metagenomes</taxon>
        <taxon>ecological metagenomes</taxon>
    </lineage>
</organism>
<dbReference type="GO" id="GO:0005886">
    <property type="term" value="C:plasma membrane"/>
    <property type="evidence" value="ECO:0007669"/>
    <property type="project" value="UniProtKB-SubCell"/>
</dbReference>
<comment type="subcellular location">
    <subcellularLocation>
        <location evidence="2">Cell membrane</location>
        <topology evidence="2">Multi-pass membrane protein</topology>
    </subcellularLocation>
</comment>
<dbReference type="InterPro" id="IPR016174">
    <property type="entry name" value="Di-haem_cyt_TM"/>
</dbReference>
<dbReference type="GO" id="GO:0009326">
    <property type="term" value="C:formate dehydrogenase complex"/>
    <property type="evidence" value="ECO:0007669"/>
    <property type="project" value="InterPro"/>
</dbReference>
<dbReference type="SUPFAM" id="SSF81342">
    <property type="entry name" value="Transmembrane di-heme cytochromes"/>
    <property type="match status" value="1"/>
</dbReference>
<proteinExistence type="inferred from homology"/>
<feature type="transmembrane region" description="Helical" evidence="13">
    <location>
        <begin position="60"/>
        <end position="78"/>
    </location>
</feature>
<keyword evidence="5" id="KW-1003">Cell membrane</keyword>
<dbReference type="GO" id="GO:0009061">
    <property type="term" value="P:anaerobic respiration"/>
    <property type="evidence" value="ECO:0007669"/>
    <property type="project" value="TreeGrafter"/>
</dbReference>
<name>A0A485LZ23_9ZZZZ</name>
<keyword evidence="7 13" id="KW-0812">Transmembrane</keyword>
<dbReference type="InterPro" id="IPR011577">
    <property type="entry name" value="Cyt_b561_bac/Ni-Hgenase"/>
</dbReference>
<gene>
    <name evidence="15" type="primary">fdoI</name>
    <name evidence="15" type="ORF">SCFA_270068</name>
</gene>
<evidence type="ECO:0000256" key="12">
    <source>
        <dbReference type="ARBA" id="ARBA00023136"/>
    </source>
</evidence>
<evidence type="ECO:0000256" key="4">
    <source>
        <dbReference type="ARBA" id="ARBA00022448"/>
    </source>
</evidence>
<reference evidence="15" key="1">
    <citation type="submission" date="2019-03" db="EMBL/GenBank/DDBJ databases">
        <authorList>
            <person name="Hao L."/>
        </authorList>
    </citation>
    <scope>NUCLEOTIDE SEQUENCE</scope>
</reference>
<dbReference type="Gene3D" id="1.20.950.20">
    <property type="entry name" value="Transmembrane di-heme cytochromes, Chain C"/>
    <property type="match status" value="1"/>
</dbReference>
<evidence type="ECO:0000313" key="15">
    <source>
        <dbReference type="EMBL" id="VFU14301.1"/>
    </source>
</evidence>
<dbReference type="GO" id="GO:0022904">
    <property type="term" value="P:respiratory electron transport chain"/>
    <property type="evidence" value="ECO:0007669"/>
    <property type="project" value="InterPro"/>
</dbReference>
<evidence type="ECO:0000256" key="5">
    <source>
        <dbReference type="ARBA" id="ARBA00022475"/>
    </source>
</evidence>
<dbReference type="AlphaFoldDB" id="A0A485LZ23"/>
<dbReference type="PANTHER" id="PTHR30074">
    <property type="entry name" value="FORMATE DEHYDROGENASE, NITRATE-INDUCIBLE, CYTOCHROME B556 FDN SUBUNIT"/>
    <property type="match status" value="1"/>
</dbReference>
<dbReference type="InterPro" id="IPR006471">
    <property type="entry name" value="Formate_DH_gsu"/>
</dbReference>
<keyword evidence="11" id="KW-0408">Iron</keyword>
<dbReference type="Pfam" id="PF01292">
    <property type="entry name" value="Ni_hydr_CYTB"/>
    <property type="match status" value="1"/>
</dbReference>
<feature type="transmembrane region" description="Helical" evidence="13">
    <location>
        <begin position="116"/>
        <end position="136"/>
    </location>
</feature>
<dbReference type="InterPro" id="IPR051817">
    <property type="entry name" value="FDH_cytochrome_b556_subunit"/>
</dbReference>
<feature type="domain" description="Cytochrome b561 bacterial/Ni-hydrogenase" evidence="14">
    <location>
        <begin position="13"/>
        <end position="185"/>
    </location>
</feature>
<dbReference type="PANTHER" id="PTHR30074:SF6">
    <property type="entry name" value="FORMATE DEHYDROGENASE GAMMA SUBUNIT"/>
    <property type="match status" value="1"/>
</dbReference>
<keyword evidence="4" id="KW-0813">Transport</keyword>
<dbReference type="GO" id="GO:0036397">
    <property type="term" value="F:formate dehydrogenase (quinone) activity"/>
    <property type="evidence" value="ECO:0007669"/>
    <property type="project" value="TreeGrafter"/>
</dbReference>
<comment type="similarity">
    <text evidence="3">Belongs to the formate dehydrogenase gamma subunit family.</text>
</comment>
<evidence type="ECO:0000256" key="13">
    <source>
        <dbReference type="SAM" id="Phobius"/>
    </source>
</evidence>
<feature type="transmembrane region" description="Helical" evidence="13">
    <location>
        <begin position="18"/>
        <end position="39"/>
    </location>
</feature>
<evidence type="ECO:0000259" key="14">
    <source>
        <dbReference type="Pfam" id="PF01292"/>
    </source>
</evidence>
<feature type="transmembrane region" description="Helical" evidence="13">
    <location>
        <begin position="148"/>
        <end position="170"/>
    </location>
</feature>
<keyword evidence="8" id="KW-0479">Metal-binding</keyword>
<evidence type="ECO:0000256" key="9">
    <source>
        <dbReference type="ARBA" id="ARBA00022982"/>
    </source>
</evidence>
<evidence type="ECO:0000256" key="10">
    <source>
        <dbReference type="ARBA" id="ARBA00022989"/>
    </source>
</evidence>
<dbReference type="GO" id="GO:0008863">
    <property type="term" value="F:formate dehydrogenase (NAD+) activity"/>
    <property type="evidence" value="ECO:0007669"/>
    <property type="project" value="InterPro"/>
</dbReference>
<keyword evidence="12 13" id="KW-0472">Membrane</keyword>
<keyword evidence="10 13" id="KW-1133">Transmembrane helix</keyword>
<protein>
    <submittedName>
        <fullName evidence="15">Formate dehydrogenase, cytochrome b556(Fdo) subunit</fullName>
    </submittedName>
</protein>
<evidence type="ECO:0000256" key="3">
    <source>
        <dbReference type="ARBA" id="ARBA00010747"/>
    </source>
</evidence>
<dbReference type="GO" id="GO:0046872">
    <property type="term" value="F:metal ion binding"/>
    <property type="evidence" value="ECO:0007669"/>
    <property type="project" value="UniProtKB-KW"/>
</dbReference>
<evidence type="ECO:0000256" key="6">
    <source>
        <dbReference type="ARBA" id="ARBA00022617"/>
    </source>
</evidence>
<evidence type="ECO:0000256" key="2">
    <source>
        <dbReference type="ARBA" id="ARBA00004651"/>
    </source>
</evidence>
<evidence type="ECO:0000256" key="1">
    <source>
        <dbReference type="ARBA" id="ARBA00001971"/>
    </source>
</evidence>
<dbReference type="GO" id="GO:0009055">
    <property type="term" value="F:electron transfer activity"/>
    <property type="evidence" value="ECO:0007669"/>
    <property type="project" value="InterPro"/>
</dbReference>